<gene>
    <name evidence="1" type="ORF">QQX98_004183</name>
</gene>
<organism evidence="1 2">
    <name type="scientific">Neonectria punicea</name>
    <dbReference type="NCBI Taxonomy" id="979145"/>
    <lineage>
        <taxon>Eukaryota</taxon>
        <taxon>Fungi</taxon>
        <taxon>Dikarya</taxon>
        <taxon>Ascomycota</taxon>
        <taxon>Pezizomycotina</taxon>
        <taxon>Sordariomycetes</taxon>
        <taxon>Hypocreomycetidae</taxon>
        <taxon>Hypocreales</taxon>
        <taxon>Nectriaceae</taxon>
        <taxon>Neonectria</taxon>
    </lineage>
</organism>
<evidence type="ECO:0008006" key="3">
    <source>
        <dbReference type="Google" id="ProtNLM"/>
    </source>
</evidence>
<evidence type="ECO:0000313" key="1">
    <source>
        <dbReference type="EMBL" id="KAK7418044.1"/>
    </source>
</evidence>
<evidence type="ECO:0000313" key="2">
    <source>
        <dbReference type="Proteomes" id="UP001498476"/>
    </source>
</evidence>
<accession>A0ABR1HA88</accession>
<protein>
    <recommendedName>
        <fullName evidence="3">Nucleotidyl transferase AbiEii/AbiGii toxin family protein</fullName>
    </recommendedName>
</protein>
<reference evidence="1 2" key="1">
    <citation type="journal article" date="2025" name="Microbiol. Resour. Announc.">
        <title>Draft genome sequences for Neonectria magnoliae and Neonectria punicea, canker pathogens of Liriodendron tulipifera and Acer saccharum in West Virginia.</title>
        <authorList>
            <person name="Petronek H.M."/>
            <person name="Kasson M.T."/>
            <person name="Metheny A.M."/>
            <person name="Stauder C.M."/>
            <person name="Lovett B."/>
            <person name="Lynch S.C."/>
            <person name="Garnas J.R."/>
            <person name="Kasson L.R."/>
            <person name="Stajich J.E."/>
        </authorList>
    </citation>
    <scope>NUCLEOTIDE SEQUENCE [LARGE SCALE GENOMIC DNA]</scope>
    <source>
        <strain evidence="1 2">NRRL 64653</strain>
    </source>
</reference>
<comment type="caution">
    <text evidence="1">The sequence shown here is derived from an EMBL/GenBank/DDBJ whole genome shotgun (WGS) entry which is preliminary data.</text>
</comment>
<proteinExistence type="predicted"/>
<name>A0ABR1HA88_9HYPO</name>
<sequence>MAIQQAVLESAARAVFAATKKVLGDEAIPSKAAIVGGAALWRLTGHRPTADIDIWLTGQMKPRMLKRAIPLVDPAFRLNMEAIHGVTYQCPPSRTIVPVDFVNIKSTPFVPRSAIISKLGDNELPWADRDDIVALKA</sequence>
<dbReference type="Proteomes" id="UP001498476">
    <property type="component" value="Unassembled WGS sequence"/>
</dbReference>
<keyword evidence="2" id="KW-1185">Reference proteome</keyword>
<dbReference type="EMBL" id="JAZAVJ010000051">
    <property type="protein sequence ID" value="KAK7418044.1"/>
    <property type="molecule type" value="Genomic_DNA"/>
</dbReference>